<evidence type="ECO:0000313" key="3">
    <source>
        <dbReference type="EMBL" id="TDQ01287.1"/>
    </source>
</evidence>
<keyword evidence="4" id="KW-1185">Reference proteome</keyword>
<dbReference type="EMBL" id="SNXZ01000002">
    <property type="protein sequence ID" value="TDQ01287.1"/>
    <property type="molecule type" value="Genomic_DNA"/>
</dbReference>
<dbReference type="InterPro" id="IPR059059">
    <property type="entry name" value="Znf-C2H2_7th_ZNF462"/>
</dbReference>
<feature type="domain" description="Zinc finger protein 462-like seventh C2H2 zinc finger" evidence="2">
    <location>
        <begin position="41"/>
        <end position="69"/>
    </location>
</feature>
<protein>
    <recommendedName>
        <fullName evidence="2">Zinc finger protein 462-like seventh C2H2 zinc finger domain-containing protein</fullName>
    </recommendedName>
</protein>
<feature type="region of interest" description="Disordered" evidence="1">
    <location>
        <begin position="1"/>
        <end position="24"/>
    </location>
</feature>
<dbReference type="Proteomes" id="UP000295444">
    <property type="component" value="Unassembled WGS sequence"/>
</dbReference>
<proteinExistence type="predicted"/>
<dbReference type="OrthoDB" id="3624012at2"/>
<organism evidence="3 4">
    <name type="scientific">Labedaea rhizosphaerae</name>
    <dbReference type="NCBI Taxonomy" id="598644"/>
    <lineage>
        <taxon>Bacteria</taxon>
        <taxon>Bacillati</taxon>
        <taxon>Actinomycetota</taxon>
        <taxon>Actinomycetes</taxon>
        <taxon>Pseudonocardiales</taxon>
        <taxon>Pseudonocardiaceae</taxon>
        <taxon>Labedaea</taxon>
    </lineage>
</organism>
<comment type="caution">
    <text evidence="3">The sequence shown here is derived from an EMBL/GenBank/DDBJ whole genome shotgun (WGS) entry which is preliminary data.</text>
</comment>
<evidence type="ECO:0000313" key="4">
    <source>
        <dbReference type="Proteomes" id="UP000295444"/>
    </source>
</evidence>
<dbReference type="AlphaFoldDB" id="A0A4R6SI25"/>
<dbReference type="RefSeq" id="WP_133849887.1">
    <property type="nucleotide sequence ID" value="NZ_SNXZ01000002.1"/>
</dbReference>
<accession>A0A4R6SI25</accession>
<gene>
    <name evidence="3" type="ORF">EV186_1021155</name>
</gene>
<evidence type="ECO:0000259" key="2">
    <source>
        <dbReference type="Pfam" id="PF23225"/>
    </source>
</evidence>
<dbReference type="Pfam" id="PF23225">
    <property type="entry name" value="zf-C2H2_7th_ZNF462"/>
    <property type="match status" value="1"/>
</dbReference>
<evidence type="ECO:0000256" key="1">
    <source>
        <dbReference type="SAM" id="MobiDB-lite"/>
    </source>
</evidence>
<sequence>MARQVNGQEVIADEPTPAPISHDGRPVVWQQTRTLLLADGSTVYGCAHCTYTSPNVRSIRPHLSKHKRTRATTSSDPVAALVKQLGQVEEITKDRDRWKIRALKAEKSLKTLRDALGVSS</sequence>
<name>A0A4R6SI25_LABRH</name>
<reference evidence="3 4" key="1">
    <citation type="submission" date="2019-03" db="EMBL/GenBank/DDBJ databases">
        <title>Genomic Encyclopedia of Type Strains, Phase IV (KMG-IV): sequencing the most valuable type-strain genomes for metagenomic binning, comparative biology and taxonomic classification.</title>
        <authorList>
            <person name="Goeker M."/>
        </authorList>
    </citation>
    <scope>NUCLEOTIDE SEQUENCE [LARGE SCALE GENOMIC DNA]</scope>
    <source>
        <strain evidence="3 4">DSM 45361</strain>
    </source>
</reference>